<evidence type="ECO:0000256" key="1">
    <source>
        <dbReference type="ARBA" id="ARBA00004752"/>
    </source>
</evidence>
<dbReference type="CDD" id="cd16913">
    <property type="entry name" value="YkuD_like"/>
    <property type="match status" value="1"/>
</dbReference>
<dbReference type="PROSITE" id="PS52029">
    <property type="entry name" value="LD_TPASE"/>
    <property type="match status" value="1"/>
</dbReference>
<dbReference type="SUPFAM" id="SSF141523">
    <property type="entry name" value="L,D-transpeptidase catalytic domain-like"/>
    <property type="match status" value="1"/>
</dbReference>
<evidence type="ECO:0000256" key="4">
    <source>
        <dbReference type="ARBA" id="ARBA00022960"/>
    </source>
</evidence>
<accession>A0AAX4HPI0</accession>
<dbReference type="GO" id="GO:0008360">
    <property type="term" value="P:regulation of cell shape"/>
    <property type="evidence" value="ECO:0007669"/>
    <property type="project" value="UniProtKB-UniRule"/>
</dbReference>
<dbReference type="EMBL" id="CP139487">
    <property type="protein sequence ID" value="WPU65164.1"/>
    <property type="molecule type" value="Genomic_DNA"/>
</dbReference>
<gene>
    <name evidence="10" type="ORF">SOO65_00175</name>
</gene>
<dbReference type="PANTHER" id="PTHR30582">
    <property type="entry name" value="L,D-TRANSPEPTIDASE"/>
    <property type="match status" value="1"/>
</dbReference>
<keyword evidence="5 7" id="KW-0573">Peptidoglycan synthesis</keyword>
<comment type="pathway">
    <text evidence="1 7">Cell wall biogenesis; peptidoglycan biosynthesis.</text>
</comment>
<keyword evidence="4 7" id="KW-0133">Cell shape</keyword>
<dbReference type="GO" id="GO:0071972">
    <property type="term" value="F:peptidoglycan L,D-transpeptidase activity"/>
    <property type="evidence" value="ECO:0007669"/>
    <property type="project" value="TreeGrafter"/>
</dbReference>
<feature type="active site" description="Proton donor/acceptor" evidence="7">
    <location>
        <position position="155"/>
    </location>
</feature>
<dbReference type="EC" id="2.-.-.-" evidence="10"/>
<dbReference type="InterPro" id="IPR050979">
    <property type="entry name" value="LD-transpeptidase"/>
</dbReference>
<dbReference type="Pfam" id="PF03734">
    <property type="entry name" value="YkuD"/>
    <property type="match status" value="1"/>
</dbReference>
<evidence type="ECO:0000256" key="5">
    <source>
        <dbReference type="ARBA" id="ARBA00022984"/>
    </source>
</evidence>
<evidence type="ECO:0000256" key="7">
    <source>
        <dbReference type="PROSITE-ProRule" id="PRU01373"/>
    </source>
</evidence>
<dbReference type="PANTHER" id="PTHR30582:SF2">
    <property type="entry name" value="L,D-TRANSPEPTIDASE YCIB-RELATED"/>
    <property type="match status" value="1"/>
</dbReference>
<evidence type="ECO:0000259" key="9">
    <source>
        <dbReference type="PROSITE" id="PS52029"/>
    </source>
</evidence>
<dbReference type="GO" id="GO:0005576">
    <property type="term" value="C:extracellular region"/>
    <property type="evidence" value="ECO:0007669"/>
    <property type="project" value="TreeGrafter"/>
</dbReference>
<dbReference type="InterPro" id="IPR005490">
    <property type="entry name" value="LD_TPept_cat_dom"/>
</dbReference>
<feature type="signal peptide" evidence="8">
    <location>
        <begin position="1"/>
        <end position="25"/>
    </location>
</feature>
<organism evidence="10 11">
    <name type="scientific">Peredibacter starrii</name>
    <dbReference type="NCBI Taxonomy" id="28202"/>
    <lineage>
        <taxon>Bacteria</taxon>
        <taxon>Pseudomonadati</taxon>
        <taxon>Bdellovibrionota</taxon>
        <taxon>Bacteriovoracia</taxon>
        <taxon>Bacteriovoracales</taxon>
        <taxon>Bacteriovoracaceae</taxon>
        <taxon>Peredibacter</taxon>
    </lineage>
</organism>
<keyword evidence="6 7" id="KW-0961">Cell wall biogenesis/degradation</keyword>
<evidence type="ECO:0000313" key="10">
    <source>
        <dbReference type="EMBL" id="WPU65164.1"/>
    </source>
</evidence>
<evidence type="ECO:0000256" key="2">
    <source>
        <dbReference type="ARBA" id="ARBA00005992"/>
    </source>
</evidence>
<evidence type="ECO:0000256" key="3">
    <source>
        <dbReference type="ARBA" id="ARBA00022679"/>
    </source>
</evidence>
<evidence type="ECO:0000313" key="11">
    <source>
        <dbReference type="Proteomes" id="UP001324634"/>
    </source>
</evidence>
<keyword evidence="3 10" id="KW-0808">Transferase</keyword>
<feature type="chain" id="PRO_5044005163" evidence="8">
    <location>
        <begin position="26"/>
        <end position="246"/>
    </location>
</feature>
<name>A0AAX4HPI0_9BACT</name>
<dbReference type="AlphaFoldDB" id="A0AAX4HPI0"/>
<dbReference type="GO" id="GO:0018104">
    <property type="term" value="P:peptidoglycan-protein cross-linking"/>
    <property type="evidence" value="ECO:0007669"/>
    <property type="project" value="TreeGrafter"/>
</dbReference>
<dbReference type="GO" id="GO:0016740">
    <property type="term" value="F:transferase activity"/>
    <property type="evidence" value="ECO:0007669"/>
    <property type="project" value="UniProtKB-KW"/>
</dbReference>
<dbReference type="RefSeq" id="WP_321395256.1">
    <property type="nucleotide sequence ID" value="NZ_CP139487.1"/>
</dbReference>
<dbReference type="GO" id="GO:0071555">
    <property type="term" value="P:cell wall organization"/>
    <property type="evidence" value="ECO:0007669"/>
    <property type="project" value="UniProtKB-UniRule"/>
</dbReference>
<comment type="similarity">
    <text evidence="2">Belongs to the YkuD family.</text>
</comment>
<proteinExistence type="inferred from homology"/>
<dbReference type="Proteomes" id="UP001324634">
    <property type="component" value="Chromosome"/>
</dbReference>
<sequence>MKSFSLKALLLLSAVTLLGAQGAYALTDEEAMEDGMMPIEEYAMAEMKAVLTPGLNSEGVAEAVRNNRLVIAVNKASKGDGAQTLTMYENGIEILKEKISTGREKEEKAKSGRIYFSTTPKGFFRPTKIYRDYLSYTWNAPMPNAVFFIGGIALHATTKSHYKELGTRASGGCVRLVHETSQMIREKVMETGLGSAPGQFKIVNEAKGRNRIANNSVSVNQLNRNTGDLLAAKVSSWDTVIVVYEE</sequence>
<reference evidence="10 11" key="1">
    <citation type="submission" date="2023-11" db="EMBL/GenBank/DDBJ databases">
        <title>Peredibacter starrii A3.12.</title>
        <authorList>
            <person name="Mitchell R.J."/>
        </authorList>
    </citation>
    <scope>NUCLEOTIDE SEQUENCE [LARGE SCALE GENOMIC DNA]</scope>
    <source>
        <strain evidence="10 11">A3.12</strain>
    </source>
</reference>
<feature type="active site" description="Nucleophile" evidence="7">
    <location>
        <position position="173"/>
    </location>
</feature>
<dbReference type="Gene3D" id="2.40.440.10">
    <property type="entry name" value="L,D-transpeptidase catalytic domain-like"/>
    <property type="match status" value="1"/>
</dbReference>
<evidence type="ECO:0000256" key="6">
    <source>
        <dbReference type="ARBA" id="ARBA00023316"/>
    </source>
</evidence>
<dbReference type="KEGG" id="psti:SOO65_00175"/>
<protein>
    <submittedName>
        <fullName evidence="10">L,D-transpeptidase</fullName>
        <ecNumber evidence="10">2.-.-.-</ecNumber>
    </submittedName>
</protein>
<dbReference type="InterPro" id="IPR038063">
    <property type="entry name" value="Transpep_catalytic_dom"/>
</dbReference>
<keyword evidence="8" id="KW-0732">Signal</keyword>
<feature type="domain" description="L,D-TPase catalytic" evidence="9">
    <location>
        <begin position="74"/>
        <end position="200"/>
    </location>
</feature>
<keyword evidence="11" id="KW-1185">Reference proteome</keyword>
<evidence type="ECO:0000256" key="8">
    <source>
        <dbReference type="SAM" id="SignalP"/>
    </source>
</evidence>